<dbReference type="Proteomes" id="UP000679335">
    <property type="component" value="Chromosome"/>
</dbReference>
<dbReference type="RefSeq" id="WP_208195050.1">
    <property type="nucleotide sequence ID" value="NZ_CP076023.1"/>
</dbReference>
<protein>
    <submittedName>
        <fullName evidence="5">Flp pilus assembly complex ATPase component TadA</fullName>
    </submittedName>
</protein>
<dbReference type="Gene3D" id="3.40.50.300">
    <property type="entry name" value="P-loop containing nucleotide triphosphate hydrolases"/>
    <property type="match status" value="1"/>
</dbReference>
<dbReference type="Pfam" id="PF00437">
    <property type="entry name" value="T2SSE"/>
    <property type="match status" value="1"/>
</dbReference>
<dbReference type="CDD" id="cd01129">
    <property type="entry name" value="PulE-GspE-like"/>
    <property type="match status" value="1"/>
</dbReference>
<evidence type="ECO:0000256" key="2">
    <source>
        <dbReference type="ARBA" id="ARBA00022741"/>
    </source>
</evidence>
<dbReference type="PANTHER" id="PTHR30258:SF1">
    <property type="entry name" value="PROTEIN TRANSPORT PROTEIN HOFB HOMOLOG"/>
    <property type="match status" value="1"/>
</dbReference>
<feature type="domain" description="Bacterial type II secretion system protein E" evidence="4">
    <location>
        <begin position="375"/>
        <end position="389"/>
    </location>
</feature>
<organism evidence="5 6">
    <name type="scientific">Cellulomonas dongxiuzhuiae</name>
    <dbReference type="NCBI Taxonomy" id="2819979"/>
    <lineage>
        <taxon>Bacteria</taxon>
        <taxon>Bacillati</taxon>
        <taxon>Actinomycetota</taxon>
        <taxon>Actinomycetes</taxon>
        <taxon>Micrococcales</taxon>
        <taxon>Cellulomonadaceae</taxon>
        <taxon>Cellulomonas</taxon>
    </lineage>
</organism>
<dbReference type="Gene3D" id="3.30.300.160">
    <property type="entry name" value="Type II secretion system, protein E, N-terminal domain"/>
    <property type="match status" value="1"/>
</dbReference>
<proteinExistence type="inferred from homology"/>
<dbReference type="PROSITE" id="PS00662">
    <property type="entry name" value="T2SP_E"/>
    <property type="match status" value="1"/>
</dbReference>
<keyword evidence="6" id="KW-1185">Reference proteome</keyword>
<reference evidence="5 6" key="1">
    <citation type="submission" date="2021-05" db="EMBL/GenBank/DDBJ databases">
        <title>Novel species in genus Cellulomonas.</title>
        <authorList>
            <person name="Zhang G."/>
        </authorList>
    </citation>
    <scope>NUCLEOTIDE SEQUENCE [LARGE SCALE GENOMIC DNA]</scope>
    <source>
        <strain evidence="6">zg-ZUI157</strain>
    </source>
</reference>
<dbReference type="SUPFAM" id="SSF160246">
    <property type="entry name" value="EspE N-terminal domain-like"/>
    <property type="match status" value="1"/>
</dbReference>
<dbReference type="InterPro" id="IPR007831">
    <property type="entry name" value="T2SS_GspE_N"/>
</dbReference>
<sequence>MKQLGEILLTGGLVTESQLLAAMDEQIATGTSLGRTLVELGILSESQLVQALAEQVGMEFVDLDEYPVDRRAVTLVPGVMCRMHTVLPVGLRDGAIVLATADPGNVVAVDDVRTVSQMPVISVIATHDNLLRAIDRYCRADDEMEDLSHAFEVDNRAQEVDLSRLGDSVDDDAPIVRYVNLLVTQAISDRASDIHIEPSEHDLRVRYRIDGVLHETQRSPKNIIGGVISRVKIMSDIDIAEKRKPQDGRMSVVHNGRKIDLRVATLPTVWGEKIVMRILDNSTASLDLRDLSFLEHNYATYKESYTKPYGMILVTGPTGSGKSTTLYATLNAVSKPEINVITVEDPVEYRLPGINQVQVNPKAGLTFAAALRSILRSDPDVVLLGEIRDHETAQIAIEAALTGHLVLSTLHTNDAPSAVTRLTEMGIEPFLVGSALDCVVAQRLARRLCTRCKEQYTPAQHELEAARFPWMPGEPLPQLYRPAGCTACSRTGYKGRLALHEVMRVTEEIERHAVAHSSALEINATAVKQGMLGLREDGWQKVADGLTSIEEILRVVA</sequence>
<evidence type="ECO:0000256" key="3">
    <source>
        <dbReference type="ARBA" id="ARBA00022840"/>
    </source>
</evidence>
<accession>A0ABX8GFB1</accession>
<comment type="similarity">
    <text evidence="1">Belongs to the GSP E family.</text>
</comment>
<evidence type="ECO:0000313" key="5">
    <source>
        <dbReference type="EMBL" id="QWC14540.1"/>
    </source>
</evidence>
<dbReference type="Pfam" id="PF05157">
    <property type="entry name" value="MshEN"/>
    <property type="match status" value="1"/>
</dbReference>
<dbReference type="SUPFAM" id="SSF52540">
    <property type="entry name" value="P-loop containing nucleoside triphosphate hydrolases"/>
    <property type="match status" value="1"/>
</dbReference>
<dbReference type="InterPro" id="IPR001482">
    <property type="entry name" value="T2SS/T4SS_dom"/>
</dbReference>
<keyword evidence="3" id="KW-0067">ATP-binding</keyword>
<name>A0ABX8GFB1_9CELL</name>
<dbReference type="Gene3D" id="3.30.450.90">
    <property type="match status" value="1"/>
</dbReference>
<dbReference type="PANTHER" id="PTHR30258">
    <property type="entry name" value="TYPE II SECRETION SYSTEM PROTEIN GSPE-RELATED"/>
    <property type="match status" value="1"/>
</dbReference>
<keyword evidence="2" id="KW-0547">Nucleotide-binding</keyword>
<gene>
    <name evidence="5" type="primary">tadA</name>
    <name evidence="5" type="ORF">KKR89_09005</name>
</gene>
<dbReference type="InterPro" id="IPR003593">
    <property type="entry name" value="AAA+_ATPase"/>
</dbReference>
<dbReference type="InterPro" id="IPR027417">
    <property type="entry name" value="P-loop_NTPase"/>
</dbReference>
<evidence type="ECO:0000256" key="1">
    <source>
        <dbReference type="ARBA" id="ARBA00006611"/>
    </source>
</evidence>
<dbReference type="EMBL" id="CP076023">
    <property type="protein sequence ID" value="QWC14540.1"/>
    <property type="molecule type" value="Genomic_DNA"/>
</dbReference>
<dbReference type="SMART" id="SM00382">
    <property type="entry name" value="AAA"/>
    <property type="match status" value="1"/>
</dbReference>
<evidence type="ECO:0000313" key="6">
    <source>
        <dbReference type="Proteomes" id="UP000679335"/>
    </source>
</evidence>
<evidence type="ECO:0000259" key="4">
    <source>
        <dbReference type="PROSITE" id="PS00662"/>
    </source>
</evidence>
<dbReference type="InterPro" id="IPR037257">
    <property type="entry name" value="T2SS_E_N_sf"/>
</dbReference>